<proteinExistence type="predicted"/>
<sequence>MKSINNLLITGLLFLLSSITFGQIEQYSDDGSKSCIDCNSIFLGPTDVPRECFCRFIFDFTQFNANIPTDHRREEWFREREHALKFEMESVLGKTYQNFHDLQMDFFRSYQANHFAQEYYPRILEKLKTESNFNNITYSTSRVNADVLIARKKQIERVQAGLPKTQFFGALKYKNQLIENITSLPQITSYINEHNAQYDTQLSNLRIWKPLLQKYEHAVNDQFVENFLALQFIHDYNALDYEDAIKTMVKYMVSYHQSNYSILNHNFGSQGFDLRNQDYTDRLIRHIKQLQIGLDPVTPYQPSIDDALFSYALRSFGSDESSFMREADKTHLRATTKLYLEHHNYSNGALGWSNNAIRKYLNGELSHNSFDNYVVNGSGTWQNLPVDLGVDLAYKWTFNNLGEVNGLTGLSGFFNALFNLDANHYTLEGSYIKKMLEANKLNIGDLPNEDLGKLLNFSAVYPFGEHQFDIFFEYSIPIKNVLNAHNISFQDLLKNHNLVSLIGEMIDAVNQGNLSNQDILNLLDFAGRYNSTDDVINFSKELIRALNSTNTIDKEIATGILNAINNNTVFDFSPYINPNAETINTGATGLCPDPPCNPAPDFETLWTYGGGLLQGVSDAFYSSLLRSFEWWVTDKREGKWIRDVLIHKGVDFYGDIDNETLGEMFIVRYEGSQLVIRWDGGLGADLIDLGFNVLDIATIISPSKGGGAYLAVNGGAPITKAALKAHLARLKQIGKTTLSGGRGYKSFEAFKRVEGRASPGNNLHHIVEQNGYKKLNEQKFGKTNIHNTKNILDIPSGSGSLHSKVTGHYNSKPAFANGKTVREWLADKSFEFQYNYGIQKLLDFGWDGVSGIFN</sequence>
<dbReference type="Proteomes" id="UP001597459">
    <property type="component" value="Unassembled WGS sequence"/>
</dbReference>
<keyword evidence="2" id="KW-1185">Reference proteome</keyword>
<evidence type="ECO:0000313" key="1">
    <source>
        <dbReference type="EMBL" id="MFD2590365.1"/>
    </source>
</evidence>
<dbReference type="RefSeq" id="WP_378257649.1">
    <property type="nucleotide sequence ID" value="NZ_JBHSJV010000001.1"/>
</dbReference>
<organism evidence="1 2">
    <name type="scientific">Aquimarina hainanensis</name>
    <dbReference type="NCBI Taxonomy" id="1578017"/>
    <lineage>
        <taxon>Bacteria</taxon>
        <taxon>Pseudomonadati</taxon>
        <taxon>Bacteroidota</taxon>
        <taxon>Flavobacteriia</taxon>
        <taxon>Flavobacteriales</taxon>
        <taxon>Flavobacteriaceae</taxon>
        <taxon>Aquimarina</taxon>
    </lineage>
</organism>
<accession>A0ABW5N4B7</accession>
<gene>
    <name evidence="1" type="ORF">ACFSTE_05940</name>
</gene>
<name>A0ABW5N4B7_9FLAO</name>
<evidence type="ECO:0000313" key="2">
    <source>
        <dbReference type="Proteomes" id="UP001597459"/>
    </source>
</evidence>
<protein>
    <submittedName>
        <fullName evidence="1">Uncharacterized protein</fullName>
    </submittedName>
</protein>
<comment type="caution">
    <text evidence="1">The sequence shown here is derived from an EMBL/GenBank/DDBJ whole genome shotgun (WGS) entry which is preliminary data.</text>
</comment>
<dbReference type="EMBL" id="JBHULX010000004">
    <property type="protein sequence ID" value="MFD2590365.1"/>
    <property type="molecule type" value="Genomic_DNA"/>
</dbReference>
<reference evidence="2" key="1">
    <citation type="journal article" date="2019" name="Int. J. Syst. Evol. Microbiol.">
        <title>The Global Catalogue of Microorganisms (GCM) 10K type strain sequencing project: providing services to taxonomists for standard genome sequencing and annotation.</title>
        <authorList>
            <consortium name="The Broad Institute Genomics Platform"/>
            <consortium name="The Broad Institute Genome Sequencing Center for Infectious Disease"/>
            <person name="Wu L."/>
            <person name="Ma J."/>
        </authorList>
    </citation>
    <scope>NUCLEOTIDE SEQUENCE [LARGE SCALE GENOMIC DNA]</scope>
    <source>
        <strain evidence="2">KCTC 42423</strain>
    </source>
</reference>